<gene>
    <name evidence="1" type="ORF">Cch02nite_39950</name>
</gene>
<proteinExistence type="predicted"/>
<name>A0A8J3NSH5_9ACTN</name>
<dbReference type="AlphaFoldDB" id="A0A8J3NSH5"/>
<sequence length="58" mass="7112">MDENRVKDEFARIELVARMHRDREMIKQYEIGLEFRRGRVGDDQYELGKLDERLEVEQ</sequence>
<accession>A0A8J3NSH5</accession>
<dbReference type="EMBL" id="BONG01000024">
    <property type="protein sequence ID" value="GIF90551.1"/>
    <property type="molecule type" value="Genomic_DNA"/>
</dbReference>
<evidence type="ECO:0000313" key="2">
    <source>
        <dbReference type="Proteomes" id="UP000619293"/>
    </source>
</evidence>
<evidence type="ECO:0000313" key="1">
    <source>
        <dbReference type="EMBL" id="GIF90551.1"/>
    </source>
</evidence>
<reference evidence="1 2" key="1">
    <citation type="submission" date="2021-01" db="EMBL/GenBank/DDBJ databases">
        <title>Whole genome shotgun sequence of Catellatospora chokoriensis NBRC 107358.</title>
        <authorList>
            <person name="Komaki H."/>
            <person name="Tamura T."/>
        </authorList>
    </citation>
    <scope>NUCLEOTIDE SEQUENCE [LARGE SCALE GENOMIC DNA]</scope>
    <source>
        <strain evidence="1 2">NBRC 107358</strain>
    </source>
</reference>
<comment type="caution">
    <text evidence="1">The sequence shown here is derived from an EMBL/GenBank/DDBJ whole genome shotgun (WGS) entry which is preliminary data.</text>
</comment>
<organism evidence="1 2">
    <name type="scientific">Catellatospora chokoriensis</name>
    <dbReference type="NCBI Taxonomy" id="310353"/>
    <lineage>
        <taxon>Bacteria</taxon>
        <taxon>Bacillati</taxon>
        <taxon>Actinomycetota</taxon>
        <taxon>Actinomycetes</taxon>
        <taxon>Micromonosporales</taxon>
        <taxon>Micromonosporaceae</taxon>
        <taxon>Catellatospora</taxon>
    </lineage>
</organism>
<protein>
    <submittedName>
        <fullName evidence="1">Uncharacterized protein</fullName>
    </submittedName>
</protein>
<dbReference type="RefSeq" id="WP_191840084.1">
    <property type="nucleotide sequence ID" value="NZ_BAAALB010000002.1"/>
</dbReference>
<keyword evidence="2" id="KW-1185">Reference proteome</keyword>
<dbReference type="Proteomes" id="UP000619293">
    <property type="component" value="Unassembled WGS sequence"/>
</dbReference>